<evidence type="ECO:0000256" key="1">
    <source>
        <dbReference type="ARBA" id="ARBA00006018"/>
    </source>
</evidence>
<sequence>MCHAVPARVTQVHPGEMAEVDLAGARKTVSTVLVGAVAPGDYLLVHVGYALGRIDPDEAEATLAALAELGEAP</sequence>
<dbReference type="GO" id="GO:0005506">
    <property type="term" value="F:iron ion binding"/>
    <property type="evidence" value="ECO:0007669"/>
    <property type="project" value="TreeGrafter"/>
</dbReference>
<reference evidence="2 3" key="1">
    <citation type="submission" date="2016-10" db="EMBL/GenBank/DDBJ databases">
        <authorList>
            <person name="de Groot N.N."/>
        </authorList>
    </citation>
    <scope>NUCLEOTIDE SEQUENCE [LARGE SCALE GENOMIC DNA]</scope>
    <source>
        <strain evidence="2 3">DSM 23413</strain>
    </source>
</reference>
<dbReference type="InterPro" id="IPR001109">
    <property type="entry name" value="Hydrogenase_HupF/HypC"/>
</dbReference>
<dbReference type="GO" id="GO:0051604">
    <property type="term" value="P:protein maturation"/>
    <property type="evidence" value="ECO:0007669"/>
    <property type="project" value="TreeGrafter"/>
</dbReference>
<evidence type="ECO:0000313" key="2">
    <source>
        <dbReference type="EMBL" id="SEF74876.1"/>
    </source>
</evidence>
<name>A0A1H5UIM0_9RHOB</name>
<keyword evidence="3" id="KW-1185">Reference proteome</keyword>
<protein>
    <submittedName>
        <fullName evidence="2">Hydrogenase expression/formation protein HypC</fullName>
    </submittedName>
</protein>
<dbReference type="RefSeq" id="WP_104007321.1">
    <property type="nucleotide sequence ID" value="NZ_FNVD01000004.1"/>
</dbReference>
<dbReference type="AlphaFoldDB" id="A0A1H5UIM0"/>
<dbReference type="GO" id="GO:1902670">
    <property type="term" value="F:carbon dioxide binding"/>
    <property type="evidence" value="ECO:0007669"/>
    <property type="project" value="TreeGrafter"/>
</dbReference>
<dbReference type="SUPFAM" id="SSF159127">
    <property type="entry name" value="HupF/HypC-like"/>
    <property type="match status" value="1"/>
</dbReference>
<dbReference type="EMBL" id="FNVD01000004">
    <property type="protein sequence ID" value="SEF74876.1"/>
    <property type="molecule type" value="Genomic_DNA"/>
</dbReference>
<dbReference type="PRINTS" id="PR00445">
    <property type="entry name" value="HUPFHYPC"/>
</dbReference>
<dbReference type="NCBIfam" id="TIGR00074">
    <property type="entry name" value="hypC_hupF"/>
    <property type="match status" value="1"/>
</dbReference>
<dbReference type="OrthoDB" id="9806017at2"/>
<dbReference type="PANTHER" id="PTHR35177">
    <property type="entry name" value="HYDROGENASE MATURATION FACTOR HYBG"/>
    <property type="match status" value="1"/>
</dbReference>
<comment type="similarity">
    <text evidence="1">Belongs to the HupF/HypC family.</text>
</comment>
<accession>A0A1H5UIM0</accession>
<proteinExistence type="inferred from homology"/>
<dbReference type="Proteomes" id="UP000236742">
    <property type="component" value="Unassembled WGS sequence"/>
</dbReference>
<dbReference type="PANTHER" id="PTHR35177:SF2">
    <property type="entry name" value="HYDROGENASE MATURATION FACTOR HYBG"/>
    <property type="match status" value="1"/>
</dbReference>
<dbReference type="Pfam" id="PF01455">
    <property type="entry name" value="HupF_HypC"/>
    <property type="match status" value="1"/>
</dbReference>
<gene>
    <name evidence="2" type="ORF">SAMN05421751_10489</name>
</gene>
<dbReference type="Gene3D" id="2.30.30.140">
    <property type="match status" value="1"/>
</dbReference>
<organism evidence="2 3">
    <name type="scientific">Jhaorihella thermophila</name>
    <dbReference type="NCBI Taxonomy" id="488547"/>
    <lineage>
        <taxon>Bacteria</taxon>
        <taxon>Pseudomonadati</taxon>
        <taxon>Pseudomonadota</taxon>
        <taxon>Alphaproteobacteria</taxon>
        <taxon>Rhodobacterales</taxon>
        <taxon>Paracoccaceae</taxon>
        <taxon>Jhaorihella</taxon>
    </lineage>
</organism>
<evidence type="ECO:0000313" key="3">
    <source>
        <dbReference type="Proteomes" id="UP000236742"/>
    </source>
</evidence>